<feature type="domain" description="SAM" evidence="3">
    <location>
        <begin position="129"/>
        <end position="192"/>
    </location>
</feature>
<protein>
    <recommendedName>
        <fullName evidence="3">SAM domain-containing protein</fullName>
    </recommendedName>
</protein>
<keyword evidence="5" id="KW-1185">Reference proteome</keyword>
<comment type="caution">
    <text evidence="4">The sequence shown here is derived from an EMBL/GenBank/DDBJ whole genome shotgun (WGS) entry which is preliminary data.</text>
</comment>
<dbReference type="PROSITE" id="PS50105">
    <property type="entry name" value="SAM_DOMAIN"/>
    <property type="match status" value="1"/>
</dbReference>
<reference evidence="4" key="1">
    <citation type="journal article" date="2022" name="Front. Genet.">
        <title>Chromosome-Scale Assembly of the Dendrobium nobile Genome Provides Insights Into the Molecular Mechanism of the Biosynthesis of the Medicinal Active Ingredient of Dendrobium.</title>
        <authorList>
            <person name="Xu Q."/>
            <person name="Niu S.-C."/>
            <person name="Li K.-L."/>
            <person name="Zheng P.-J."/>
            <person name="Zhang X.-J."/>
            <person name="Jia Y."/>
            <person name="Liu Y."/>
            <person name="Niu Y.-X."/>
            <person name="Yu L.-H."/>
            <person name="Chen D.-F."/>
            <person name="Zhang G.-Q."/>
        </authorList>
    </citation>
    <scope>NUCLEOTIDE SEQUENCE</scope>
    <source>
        <tissue evidence="4">Leaf</tissue>
    </source>
</reference>
<dbReference type="PANTHER" id="PTHR10627">
    <property type="entry name" value="SCP160"/>
    <property type="match status" value="1"/>
</dbReference>
<feature type="compositionally biased region" description="Polar residues" evidence="2">
    <location>
        <begin position="53"/>
        <end position="68"/>
    </location>
</feature>
<accession>A0A8T3BJN6</accession>
<dbReference type="Gene3D" id="1.10.150.50">
    <property type="entry name" value="Transcription Factor, Ets-1"/>
    <property type="match status" value="1"/>
</dbReference>
<dbReference type="CDD" id="cd09487">
    <property type="entry name" value="SAM_superfamily"/>
    <property type="match status" value="1"/>
</dbReference>
<dbReference type="InterPro" id="IPR013761">
    <property type="entry name" value="SAM/pointed_sf"/>
</dbReference>
<dbReference type="SUPFAM" id="SSF47769">
    <property type="entry name" value="SAM/Pointed domain"/>
    <property type="match status" value="1"/>
</dbReference>
<evidence type="ECO:0000259" key="3">
    <source>
        <dbReference type="PROSITE" id="PS50105"/>
    </source>
</evidence>
<dbReference type="InterPro" id="IPR001660">
    <property type="entry name" value="SAM"/>
</dbReference>
<proteinExistence type="predicted"/>
<dbReference type="SMART" id="SM00454">
    <property type="entry name" value="SAM"/>
    <property type="match status" value="1"/>
</dbReference>
<name>A0A8T3BJN6_DENNO</name>
<evidence type="ECO:0000313" key="4">
    <source>
        <dbReference type="EMBL" id="KAI0513365.1"/>
    </source>
</evidence>
<dbReference type="Proteomes" id="UP000829196">
    <property type="component" value="Unassembled WGS sequence"/>
</dbReference>
<evidence type="ECO:0000313" key="5">
    <source>
        <dbReference type="Proteomes" id="UP000829196"/>
    </source>
</evidence>
<organism evidence="4 5">
    <name type="scientific">Dendrobium nobile</name>
    <name type="common">Orchid</name>
    <dbReference type="NCBI Taxonomy" id="94219"/>
    <lineage>
        <taxon>Eukaryota</taxon>
        <taxon>Viridiplantae</taxon>
        <taxon>Streptophyta</taxon>
        <taxon>Embryophyta</taxon>
        <taxon>Tracheophyta</taxon>
        <taxon>Spermatophyta</taxon>
        <taxon>Magnoliopsida</taxon>
        <taxon>Liliopsida</taxon>
        <taxon>Asparagales</taxon>
        <taxon>Orchidaceae</taxon>
        <taxon>Epidendroideae</taxon>
        <taxon>Malaxideae</taxon>
        <taxon>Dendrobiinae</taxon>
        <taxon>Dendrobium</taxon>
    </lineage>
</organism>
<dbReference type="EMBL" id="JAGYWB010000008">
    <property type="protein sequence ID" value="KAI0513365.1"/>
    <property type="molecule type" value="Genomic_DNA"/>
</dbReference>
<evidence type="ECO:0000256" key="1">
    <source>
        <dbReference type="ARBA" id="ARBA00022737"/>
    </source>
</evidence>
<gene>
    <name evidence="4" type="ORF">KFK09_009382</name>
</gene>
<sequence length="197" mass="22169">MDVFPSLDCSSSVINHQEEEDDDEWVVVKKQKIIILIPPPSPPSQQIVKETSPKSAKQSKSVKHSSFVNKEKRKTCNKLHVDGSGQVDPKPKLQQPQSSFHAYYGIGHVGAVKVVDRKIRAMNLESKLRSLGGMRKWLSLLGLDRFAQFLEMKKVGQHQLVNLSTSKLKGMGMNAVGPRRKLIHAIDLLSQPYYSQR</sequence>
<dbReference type="AlphaFoldDB" id="A0A8T3BJN6"/>
<dbReference type="PANTHER" id="PTHR10627:SF68">
    <property type="entry name" value="F26K24.15 PROTEIN-RELATED"/>
    <property type="match status" value="1"/>
</dbReference>
<evidence type="ECO:0000256" key="2">
    <source>
        <dbReference type="SAM" id="MobiDB-lite"/>
    </source>
</evidence>
<keyword evidence="1" id="KW-0677">Repeat</keyword>
<dbReference type="OrthoDB" id="271862at2759"/>
<dbReference type="Pfam" id="PF07647">
    <property type="entry name" value="SAM_2"/>
    <property type="match status" value="1"/>
</dbReference>
<feature type="region of interest" description="Disordered" evidence="2">
    <location>
        <begin position="38"/>
        <end position="69"/>
    </location>
</feature>
<dbReference type="SMR" id="A0A8T3BJN6"/>